<keyword evidence="3" id="KW-1185">Reference proteome</keyword>
<dbReference type="Proteomes" id="UP000324222">
    <property type="component" value="Unassembled WGS sequence"/>
</dbReference>
<dbReference type="EMBL" id="VSRR010001298">
    <property type="protein sequence ID" value="MPC24183.1"/>
    <property type="molecule type" value="Genomic_DNA"/>
</dbReference>
<evidence type="ECO:0000313" key="3">
    <source>
        <dbReference type="Proteomes" id="UP000324222"/>
    </source>
</evidence>
<accession>A0A5B7DT55</accession>
<protein>
    <submittedName>
        <fullName evidence="2">Uncharacterized protein</fullName>
    </submittedName>
</protein>
<name>A0A5B7DT55_PORTR</name>
<sequence length="86" mass="9359">MQSWSPARSSSSIPSPTSSEFSLLPFLHPIYAELSPDHYLHSLITHTLTLPWVAATITVTPVPLAISLTLLSASTPSPFILPLYFP</sequence>
<evidence type="ECO:0000313" key="2">
    <source>
        <dbReference type="EMBL" id="MPC24183.1"/>
    </source>
</evidence>
<feature type="region of interest" description="Disordered" evidence="1">
    <location>
        <begin position="1"/>
        <end position="20"/>
    </location>
</feature>
<comment type="caution">
    <text evidence="2">The sequence shown here is derived from an EMBL/GenBank/DDBJ whole genome shotgun (WGS) entry which is preliminary data.</text>
</comment>
<dbReference type="AlphaFoldDB" id="A0A5B7DT55"/>
<gene>
    <name evidence="2" type="ORF">E2C01_017258</name>
</gene>
<proteinExistence type="predicted"/>
<organism evidence="2 3">
    <name type="scientific">Portunus trituberculatus</name>
    <name type="common">Swimming crab</name>
    <name type="synonym">Neptunus trituberculatus</name>
    <dbReference type="NCBI Taxonomy" id="210409"/>
    <lineage>
        <taxon>Eukaryota</taxon>
        <taxon>Metazoa</taxon>
        <taxon>Ecdysozoa</taxon>
        <taxon>Arthropoda</taxon>
        <taxon>Crustacea</taxon>
        <taxon>Multicrustacea</taxon>
        <taxon>Malacostraca</taxon>
        <taxon>Eumalacostraca</taxon>
        <taxon>Eucarida</taxon>
        <taxon>Decapoda</taxon>
        <taxon>Pleocyemata</taxon>
        <taxon>Brachyura</taxon>
        <taxon>Eubrachyura</taxon>
        <taxon>Portunoidea</taxon>
        <taxon>Portunidae</taxon>
        <taxon>Portuninae</taxon>
        <taxon>Portunus</taxon>
    </lineage>
</organism>
<reference evidence="2 3" key="1">
    <citation type="submission" date="2019-05" db="EMBL/GenBank/DDBJ databases">
        <title>Another draft genome of Portunus trituberculatus and its Hox gene families provides insights of decapod evolution.</title>
        <authorList>
            <person name="Jeong J.-H."/>
            <person name="Song I."/>
            <person name="Kim S."/>
            <person name="Choi T."/>
            <person name="Kim D."/>
            <person name="Ryu S."/>
            <person name="Kim W."/>
        </authorList>
    </citation>
    <scope>NUCLEOTIDE SEQUENCE [LARGE SCALE GENOMIC DNA]</scope>
    <source>
        <tissue evidence="2">Muscle</tissue>
    </source>
</reference>
<evidence type="ECO:0000256" key="1">
    <source>
        <dbReference type="SAM" id="MobiDB-lite"/>
    </source>
</evidence>